<dbReference type="InterPro" id="IPR039920">
    <property type="entry name" value="MMS19"/>
</dbReference>
<organism evidence="8 9">
    <name type="scientific">Ogataea philodendri</name>
    <dbReference type="NCBI Taxonomy" id="1378263"/>
    <lineage>
        <taxon>Eukaryota</taxon>
        <taxon>Fungi</taxon>
        <taxon>Dikarya</taxon>
        <taxon>Ascomycota</taxon>
        <taxon>Saccharomycotina</taxon>
        <taxon>Pichiomycetes</taxon>
        <taxon>Pichiales</taxon>
        <taxon>Pichiaceae</taxon>
        <taxon>Ogataea</taxon>
    </lineage>
</organism>
<dbReference type="GO" id="GO:0051604">
    <property type="term" value="P:protein maturation"/>
    <property type="evidence" value="ECO:0007669"/>
    <property type="project" value="UniProtKB-UniRule"/>
</dbReference>
<keyword evidence="5" id="KW-0234">DNA repair</keyword>
<name>A0A9P8T446_9ASCO</name>
<dbReference type="PANTHER" id="PTHR12891">
    <property type="entry name" value="DNA REPAIR/TRANSCRIPTION PROTEIN MET18/MMS19"/>
    <property type="match status" value="1"/>
</dbReference>
<evidence type="ECO:0000256" key="2">
    <source>
        <dbReference type="ARBA" id="ARBA00009340"/>
    </source>
</evidence>
<dbReference type="InterPro" id="IPR029240">
    <property type="entry name" value="MMS19_N"/>
</dbReference>
<comment type="caution">
    <text evidence="8">The sequence shown here is derived from an EMBL/GenBank/DDBJ whole genome shotgun (WGS) entry which is preliminary data.</text>
</comment>
<dbReference type="GO" id="GO:0016226">
    <property type="term" value="P:iron-sulfur cluster assembly"/>
    <property type="evidence" value="ECO:0007669"/>
    <property type="project" value="UniProtKB-UniRule"/>
</dbReference>
<proteinExistence type="inferred from homology"/>
<dbReference type="GeneID" id="70235720"/>
<evidence type="ECO:0000256" key="4">
    <source>
        <dbReference type="ARBA" id="ARBA00023242"/>
    </source>
</evidence>
<keyword evidence="3" id="KW-0677">Repeat</keyword>
<dbReference type="Gene3D" id="1.25.10.10">
    <property type="entry name" value="Leucine-rich Repeat Variant"/>
    <property type="match status" value="2"/>
</dbReference>
<dbReference type="InterPro" id="IPR011989">
    <property type="entry name" value="ARM-like"/>
</dbReference>
<evidence type="ECO:0000259" key="6">
    <source>
        <dbReference type="Pfam" id="PF12460"/>
    </source>
</evidence>
<evidence type="ECO:0000313" key="8">
    <source>
        <dbReference type="EMBL" id="KAH3665568.1"/>
    </source>
</evidence>
<dbReference type="PANTHER" id="PTHR12891:SF0">
    <property type="entry name" value="MMS19 NUCLEOTIDE EXCISION REPAIR PROTEIN HOMOLOG"/>
    <property type="match status" value="1"/>
</dbReference>
<sequence length="1025" mass="116009">MSFKTPINQFMVADNTNSATCQEAVLEICDAIETNKITLLEFIRSLGDHLTDDSNSIRTKAVTLLSSVLGQVSRKKLYQNDVRVLVGFYISKIDDEPCLKQVLVGLGHLVLMDQFDYELVPTILDSLIENYSPLGKLATVRYSGFQLLESILSKDIDIMHQFNNQIVKAYLHVSKNEKDPKNLILSFKLSSTVAKRFQIDEFAEDMFDAVFCYFPISFRAPENDPYKITPDQLKQALRNCLSANEVYAKDAFPNLLEKLSATSPTVKLDVLLTINQCIKEYPTQTVEEYWITLWNSLKFEILHNELASAETLEDLLKYYENSENEDERVIPAVLKIFQSLGNKYQSVEDDLNIKDYLAVIVDELSKYVKNPEDKKSKQSTVILAAMCGSNLNVFNLLIPQIMPLLLQSQDLTVQAQRQSITNVSFMLDTYYLLFNENLENIHPNNPMFSYKDDLLMLLNRALLSTSKVEVSLRCLAIKMAAKIFSLNFFLSDQEAQLLTQLITDVLLEDENNATEKQIMQCFKSISTSYPNAVLEITVPKLFALLPDDDNDLDQLNTKGRILDIILSISESRSVIDSVLLRLTGKAELLIHSASKDYTRLVFSTMSKIADKIGSTESTTENTKKLAPRLLYAVLENEIGSDEVVLEYTGKILKKFVLQTDTARHSSILENSIESFINGKDTELIAKPLTKKLDIITGNQLPFIIFTKIISAIDKSVPLALPAKFLETLFQAAASTVKYSKLSVLQCISLVVNKWVSDNEYLASKLAEFDATLHDTTKPLEQRCSSLEVFVWIAKALIMKQDTIAQEYQDLLVSLFDDDQLIVFVPKMLEILVADVDCYQQYKKQGPFNRTVVFNVNVRLLYKQKLFNTVLPLLVSKFESSGNQTYLLALSLMLRYIDKSIVVPHVKLILPLVLRSLNTESNVIVTSALSILTIAVDESGDLVSQHLSTVIPNLLEIINTSKNETVKRNALNCLISLTHFDLYLLVPYKQEIISRLSKVLDDPKRATRRLACDCRQVYYELGLPQN</sequence>
<protein>
    <recommendedName>
        <fullName evidence="5">MMS19 nucleotide excision repair protein</fullName>
    </recommendedName>
</protein>
<gene>
    <name evidence="8" type="ORF">OGAPHI_003755</name>
</gene>
<dbReference type="GO" id="GO:0006281">
    <property type="term" value="P:DNA repair"/>
    <property type="evidence" value="ECO:0007669"/>
    <property type="project" value="UniProtKB-UniRule"/>
</dbReference>
<dbReference type="Pfam" id="PF14500">
    <property type="entry name" value="MMS19_N"/>
    <property type="match status" value="1"/>
</dbReference>
<comment type="similarity">
    <text evidence="2 5">Belongs to the MET18/MMS19 family.</text>
</comment>
<dbReference type="SUPFAM" id="SSF48371">
    <property type="entry name" value="ARM repeat"/>
    <property type="match status" value="1"/>
</dbReference>
<dbReference type="Pfam" id="PF12460">
    <property type="entry name" value="MMS19_C"/>
    <property type="match status" value="1"/>
</dbReference>
<evidence type="ECO:0000256" key="1">
    <source>
        <dbReference type="ARBA" id="ARBA00004123"/>
    </source>
</evidence>
<dbReference type="EMBL" id="JAEUBE010000295">
    <property type="protein sequence ID" value="KAH3665568.1"/>
    <property type="molecule type" value="Genomic_DNA"/>
</dbReference>
<dbReference type="InterPro" id="IPR024687">
    <property type="entry name" value="MMS19_C"/>
</dbReference>
<evidence type="ECO:0000313" key="9">
    <source>
        <dbReference type="Proteomes" id="UP000769157"/>
    </source>
</evidence>
<keyword evidence="4 5" id="KW-0539">Nucleus</keyword>
<dbReference type="InterPro" id="IPR016024">
    <property type="entry name" value="ARM-type_fold"/>
</dbReference>
<dbReference type="RefSeq" id="XP_046060772.1">
    <property type="nucleotide sequence ID" value="XM_046204760.1"/>
</dbReference>
<keyword evidence="5" id="KW-0227">DNA damage</keyword>
<dbReference type="GO" id="GO:0005634">
    <property type="term" value="C:nucleus"/>
    <property type="evidence" value="ECO:0007669"/>
    <property type="project" value="UniProtKB-SubCell"/>
</dbReference>
<dbReference type="OrthoDB" id="342900at2759"/>
<dbReference type="AlphaFoldDB" id="A0A9P8T446"/>
<evidence type="ECO:0000259" key="7">
    <source>
        <dbReference type="Pfam" id="PF14500"/>
    </source>
</evidence>
<comment type="subcellular location">
    <subcellularLocation>
        <location evidence="1 5">Nucleus</location>
    </subcellularLocation>
</comment>
<comment type="function">
    <text evidence="5">Key component of the cytosolic iron-sulfur protein assembly (CIA) complex, a multiprotein complex that mediates the incorporation of iron-sulfur cluster into apoproteins specifically involved in DNA metabolism and genomic integrity. In the CIA complex, MMS19 acts as an adapter between early-acting CIA components and a subset of cellular target iron-sulfur proteins.</text>
</comment>
<evidence type="ECO:0000256" key="3">
    <source>
        <dbReference type="ARBA" id="ARBA00022737"/>
    </source>
</evidence>
<reference evidence="8" key="1">
    <citation type="journal article" date="2021" name="Open Biol.">
        <title>Shared evolutionary footprints suggest mitochondrial oxidative damage underlies multiple complex I losses in fungi.</title>
        <authorList>
            <person name="Schikora-Tamarit M.A."/>
            <person name="Marcet-Houben M."/>
            <person name="Nosek J."/>
            <person name="Gabaldon T."/>
        </authorList>
    </citation>
    <scope>NUCLEOTIDE SEQUENCE</scope>
    <source>
        <strain evidence="8">CBS6075</strain>
    </source>
</reference>
<keyword evidence="9" id="KW-1185">Reference proteome</keyword>
<feature type="domain" description="MMS19 N-terminal" evidence="7">
    <location>
        <begin position="43"/>
        <end position="303"/>
    </location>
</feature>
<accession>A0A9P8T446</accession>
<dbReference type="Proteomes" id="UP000769157">
    <property type="component" value="Unassembled WGS sequence"/>
</dbReference>
<dbReference type="GO" id="GO:0097361">
    <property type="term" value="C:cytosolic [4Fe-4S] assembly targeting complex"/>
    <property type="evidence" value="ECO:0007669"/>
    <property type="project" value="UniProtKB-UniRule"/>
</dbReference>
<evidence type="ECO:0000256" key="5">
    <source>
        <dbReference type="RuleBase" id="RU367072"/>
    </source>
</evidence>
<feature type="domain" description="MMS19 C-terminal" evidence="6">
    <location>
        <begin position="561"/>
        <end position="977"/>
    </location>
</feature>
<reference evidence="8" key="2">
    <citation type="submission" date="2021-01" db="EMBL/GenBank/DDBJ databases">
        <authorList>
            <person name="Schikora-Tamarit M.A."/>
        </authorList>
    </citation>
    <scope>NUCLEOTIDE SEQUENCE</scope>
    <source>
        <strain evidence="8">CBS6075</strain>
    </source>
</reference>